<dbReference type="Proteomes" id="UP000183758">
    <property type="component" value="Unassembled WGS sequence"/>
</dbReference>
<dbReference type="Pfam" id="PF02502">
    <property type="entry name" value="LacAB_rpiB"/>
    <property type="match status" value="1"/>
</dbReference>
<sequence>MTIFFGADHRGFELKNRLIEYLQDKNIRVQDLGNYEYDPQDDHPDFAKKVATAIQQNSEEFLGIVICGSGVGVCITANRFIDVRAVLGFDQNQVQHARENDHVNVLALPSEYIGFEKAKLLVDTFINSQPRLEEKYLRRVKKMDEYKQ</sequence>
<gene>
    <name evidence="2" type="ORF">AUK04_03840</name>
</gene>
<dbReference type="GO" id="GO:0004751">
    <property type="term" value="F:ribose-5-phosphate isomerase activity"/>
    <property type="evidence" value="ECO:0007669"/>
    <property type="project" value="TreeGrafter"/>
</dbReference>
<dbReference type="GO" id="GO:0019316">
    <property type="term" value="P:D-allose catabolic process"/>
    <property type="evidence" value="ECO:0007669"/>
    <property type="project" value="TreeGrafter"/>
</dbReference>
<dbReference type="AlphaFoldDB" id="A0A1J5HSQ5"/>
<comment type="similarity">
    <text evidence="1">Belongs to the LacAB/RpiB family.</text>
</comment>
<dbReference type="GO" id="GO:0009052">
    <property type="term" value="P:pentose-phosphate shunt, non-oxidative branch"/>
    <property type="evidence" value="ECO:0007669"/>
    <property type="project" value="TreeGrafter"/>
</dbReference>
<dbReference type="InterPro" id="IPR036569">
    <property type="entry name" value="RpiB_LacA_LacB_sf"/>
</dbReference>
<dbReference type="InterPro" id="IPR003500">
    <property type="entry name" value="RpiB_LacA_LacB"/>
</dbReference>
<dbReference type="Gene3D" id="3.40.1400.10">
    <property type="entry name" value="Sugar-phosphate isomerase, RpiB/LacA/LacB"/>
    <property type="match status" value="1"/>
</dbReference>
<evidence type="ECO:0000256" key="1">
    <source>
        <dbReference type="ARBA" id="ARBA00008754"/>
    </source>
</evidence>
<protein>
    <recommendedName>
        <fullName evidence="4">Ribose-5-phosphate isomerase</fullName>
    </recommendedName>
</protein>
<dbReference type="NCBIfam" id="TIGR00689">
    <property type="entry name" value="rpiB_lacA_lacB"/>
    <property type="match status" value="1"/>
</dbReference>
<dbReference type="NCBIfam" id="NF004051">
    <property type="entry name" value="PRK05571.1"/>
    <property type="match status" value="1"/>
</dbReference>
<dbReference type="EMBL" id="MNZM01000095">
    <property type="protein sequence ID" value="OIP83070.1"/>
    <property type="molecule type" value="Genomic_DNA"/>
</dbReference>
<dbReference type="SUPFAM" id="SSF89623">
    <property type="entry name" value="Ribose/Galactose isomerase RpiB/AlsB"/>
    <property type="match status" value="1"/>
</dbReference>
<comment type="caution">
    <text evidence="2">The sequence shown here is derived from an EMBL/GenBank/DDBJ whole genome shotgun (WGS) entry which is preliminary data.</text>
</comment>
<evidence type="ECO:0000313" key="2">
    <source>
        <dbReference type="EMBL" id="OIP83070.1"/>
    </source>
</evidence>
<reference evidence="2 3" key="1">
    <citation type="journal article" date="2016" name="Environ. Microbiol.">
        <title>Genomic resolution of a cold subsurface aquifer community provides metabolic insights for novel microbes adapted to high CO concentrations.</title>
        <authorList>
            <person name="Probst A.J."/>
            <person name="Castelle C.J."/>
            <person name="Singh A."/>
            <person name="Brown C.T."/>
            <person name="Anantharaman K."/>
            <person name="Sharon I."/>
            <person name="Hug L.A."/>
            <person name="Burstein D."/>
            <person name="Emerson J.B."/>
            <person name="Thomas B.C."/>
            <person name="Banfield J.F."/>
        </authorList>
    </citation>
    <scope>NUCLEOTIDE SEQUENCE [LARGE SCALE GENOMIC DNA]</scope>
    <source>
        <strain evidence="2">CG2_30_33_16</strain>
    </source>
</reference>
<evidence type="ECO:0000313" key="3">
    <source>
        <dbReference type="Proteomes" id="UP000183758"/>
    </source>
</evidence>
<dbReference type="PANTHER" id="PTHR30345">
    <property type="entry name" value="RIBOSE-5-PHOSPHATE ISOMERASE B"/>
    <property type="match status" value="1"/>
</dbReference>
<organism evidence="2 3">
    <name type="scientific">Candidatus Roizmanbacteria bacterium CG2_30_33_16</name>
    <dbReference type="NCBI Taxonomy" id="1805340"/>
    <lineage>
        <taxon>Bacteria</taxon>
        <taxon>Candidatus Roizmaniibacteriota</taxon>
    </lineage>
</organism>
<name>A0A1J5HSQ5_9BACT</name>
<dbReference type="PIRSF" id="PIRSF005384">
    <property type="entry name" value="RpiB_LacA_B"/>
    <property type="match status" value="1"/>
</dbReference>
<proteinExistence type="inferred from homology"/>
<accession>A0A1J5HSQ5</accession>
<dbReference type="PANTHER" id="PTHR30345:SF0">
    <property type="entry name" value="DNA DAMAGE-REPAIR_TOLERATION PROTEIN DRT102"/>
    <property type="match status" value="1"/>
</dbReference>
<evidence type="ECO:0008006" key="4">
    <source>
        <dbReference type="Google" id="ProtNLM"/>
    </source>
</evidence>